<dbReference type="AlphaFoldDB" id="A0AA39TEM6"/>
<evidence type="ECO:0000259" key="3">
    <source>
        <dbReference type="Pfam" id="PF13962"/>
    </source>
</evidence>
<keyword evidence="5" id="KW-1185">Reference proteome</keyword>
<feature type="region of interest" description="Disordered" evidence="1">
    <location>
        <begin position="839"/>
        <end position="891"/>
    </location>
</feature>
<reference evidence="4" key="2">
    <citation type="submission" date="2023-06" db="EMBL/GenBank/DDBJ databases">
        <authorList>
            <person name="Swenson N.G."/>
            <person name="Wegrzyn J.L."/>
            <person name="Mcevoy S.L."/>
        </authorList>
    </citation>
    <scope>NUCLEOTIDE SEQUENCE</scope>
    <source>
        <strain evidence="4">NS2018</strain>
        <tissue evidence="4">Leaf</tissue>
    </source>
</reference>
<evidence type="ECO:0000313" key="4">
    <source>
        <dbReference type="EMBL" id="KAK0608512.1"/>
    </source>
</evidence>
<dbReference type="InterPro" id="IPR026961">
    <property type="entry name" value="PGG_dom"/>
</dbReference>
<feature type="transmembrane region" description="Helical" evidence="2">
    <location>
        <begin position="540"/>
        <end position="562"/>
    </location>
</feature>
<dbReference type="SUPFAM" id="SSF48403">
    <property type="entry name" value="Ankyrin repeat"/>
    <property type="match status" value="1"/>
</dbReference>
<keyword evidence="2" id="KW-0472">Membrane</keyword>
<dbReference type="Pfam" id="PF12796">
    <property type="entry name" value="Ank_2"/>
    <property type="match status" value="1"/>
</dbReference>
<feature type="compositionally biased region" description="Basic residues" evidence="1">
    <location>
        <begin position="851"/>
        <end position="872"/>
    </location>
</feature>
<dbReference type="InterPro" id="IPR002110">
    <property type="entry name" value="Ankyrin_rpt"/>
</dbReference>
<dbReference type="PANTHER" id="PTHR24177:SF356">
    <property type="entry name" value="ANKYRIN REPEAT PLANT-LIKE PROTEIN"/>
    <property type="match status" value="1"/>
</dbReference>
<evidence type="ECO:0000256" key="2">
    <source>
        <dbReference type="SAM" id="Phobius"/>
    </source>
</evidence>
<dbReference type="InterPro" id="IPR036770">
    <property type="entry name" value="Ankyrin_rpt-contain_sf"/>
</dbReference>
<protein>
    <recommendedName>
        <fullName evidence="3">PGG domain-containing protein</fullName>
    </recommendedName>
</protein>
<evidence type="ECO:0000313" key="5">
    <source>
        <dbReference type="Proteomes" id="UP001168877"/>
    </source>
</evidence>
<organism evidence="4 5">
    <name type="scientific">Acer saccharum</name>
    <name type="common">Sugar maple</name>
    <dbReference type="NCBI Taxonomy" id="4024"/>
    <lineage>
        <taxon>Eukaryota</taxon>
        <taxon>Viridiplantae</taxon>
        <taxon>Streptophyta</taxon>
        <taxon>Embryophyta</taxon>
        <taxon>Tracheophyta</taxon>
        <taxon>Spermatophyta</taxon>
        <taxon>Magnoliopsida</taxon>
        <taxon>eudicotyledons</taxon>
        <taxon>Gunneridae</taxon>
        <taxon>Pentapetalae</taxon>
        <taxon>rosids</taxon>
        <taxon>malvids</taxon>
        <taxon>Sapindales</taxon>
        <taxon>Sapindaceae</taxon>
        <taxon>Hippocastanoideae</taxon>
        <taxon>Acereae</taxon>
        <taxon>Acer</taxon>
    </lineage>
</organism>
<keyword evidence="2" id="KW-1133">Transmembrane helix</keyword>
<evidence type="ECO:0000256" key="1">
    <source>
        <dbReference type="SAM" id="MobiDB-lite"/>
    </source>
</evidence>
<feature type="transmembrane region" description="Helical" evidence="2">
    <location>
        <begin position="601"/>
        <end position="621"/>
    </location>
</feature>
<name>A0AA39TEM6_ACESA</name>
<sequence>MSMSSEDKIIELLQDAIDSQPEIAQNFNDNMSPSWLDQSIETTFERNLNNSYNQDWRMHQDFSMSYDETNGFEKPTSSCQPMFKPFEKEKKEWLKEYLMAEGDVHISLEVCILAAQRKDNEGQNNQQQNPTKIDHPPVLVLLDRNNRREYHEIAVKLQSAAVKGNKKKVGEFLKDSDPSKIRWAITRGHETLLHVATGAKQTALVKMIMGHMQPNDLMLQDRNGNTAFCFAAAVGATKIAEMMLDRNGHLATFRGSQNKTPLYMAVLFRQKKMAEKLYTTTLPHLTQREQIAIFFKSIDTGLYDIALKLLKNNPNLAVARCEEKTALHVLARQPSAFAGKSFLNSILRILNLNRNPAIELVQCLWLNITRRPEENIISDIIRRPSKLLFDATKSGNFGFLTELIRVYPDLIHEQDEDGRSIFHVAVLHRHTDIFNLIYQTGHINKEILLSYVDSRNNNILHLAAKCQNLLSVSSEKGAALKMQRELLFFKEIEKIVPPPYKEMKNNIDKINGEQQRTPQELFSKEHEDLLKGGEAWMKNAATSCIVVATIIASVIFTATYIVPGGTAAHNNIDDHNSTVAEGSPIHLNKTLFKIFSMSNEIALSFSTISVLMYLSILLSGFTEKDFIWFLPLKFFVGLLTLLLSIISMMVTYRSTYFLAYPYHERLNWITMTTALLVTVPIIVCAHVLFPLLGDILCLSCRGIYLSFLKPVLEKFLGLEDFSPFNDHPASSKNSHCSSEYEFQEGREGVKGLDKNQLLGAAKKRKSNLFSDKSRLKDDCSLPKSIRFQNCGVGGVSTDVDKGKKQWVHIPRPRTNSRSNRIAKIVIRDDLVQQTKKVQENNAETVAQPKTPSRRKGGGKRTTIKSHAMKTRNSKVNNGRIEAEGNKGSGGNREWSLEVELAKVIEKGVELGVNFN</sequence>
<feature type="transmembrane region" description="Helical" evidence="2">
    <location>
        <begin position="673"/>
        <end position="692"/>
    </location>
</feature>
<dbReference type="SMART" id="SM00248">
    <property type="entry name" value="ANK"/>
    <property type="match status" value="6"/>
</dbReference>
<keyword evidence="2" id="KW-0812">Transmembrane</keyword>
<dbReference type="PANTHER" id="PTHR24177">
    <property type="entry name" value="CASKIN"/>
    <property type="match status" value="1"/>
</dbReference>
<dbReference type="Pfam" id="PF13962">
    <property type="entry name" value="PGG"/>
    <property type="match status" value="1"/>
</dbReference>
<dbReference type="Gene3D" id="1.25.40.20">
    <property type="entry name" value="Ankyrin repeat-containing domain"/>
    <property type="match status" value="2"/>
</dbReference>
<feature type="domain" description="PGG" evidence="3">
    <location>
        <begin position="535"/>
        <end position="656"/>
    </location>
</feature>
<comment type="caution">
    <text evidence="4">The sequence shown here is derived from an EMBL/GenBank/DDBJ whole genome shotgun (WGS) entry which is preliminary data.</text>
</comment>
<reference evidence="4" key="1">
    <citation type="journal article" date="2022" name="Plant J.">
        <title>Strategies of tolerance reflected in two North American maple genomes.</title>
        <authorList>
            <person name="McEvoy S.L."/>
            <person name="Sezen U.U."/>
            <person name="Trouern-Trend A."/>
            <person name="McMahon S.M."/>
            <person name="Schaberg P.G."/>
            <person name="Yang J."/>
            <person name="Wegrzyn J.L."/>
            <person name="Swenson N.G."/>
        </authorList>
    </citation>
    <scope>NUCLEOTIDE SEQUENCE</scope>
    <source>
        <strain evidence="4">NS2018</strain>
    </source>
</reference>
<dbReference type="Proteomes" id="UP001168877">
    <property type="component" value="Unassembled WGS sequence"/>
</dbReference>
<accession>A0AA39TEM6</accession>
<dbReference type="EMBL" id="JAUESC010000001">
    <property type="protein sequence ID" value="KAK0608512.1"/>
    <property type="molecule type" value="Genomic_DNA"/>
</dbReference>
<feature type="transmembrane region" description="Helical" evidence="2">
    <location>
        <begin position="627"/>
        <end position="652"/>
    </location>
</feature>
<gene>
    <name evidence="4" type="ORF">LWI29_031798</name>
</gene>
<proteinExistence type="predicted"/>
<dbReference type="GO" id="GO:0016020">
    <property type="term" value="C:membrane"/>
    <property type="evidence" value="ECO:0007669"/>
    <property type="project" value="TreeGrafter"/>
</dbReference>
<feature type="compositionally biased region" description="Polar residues" evidence="1">
    <location>
        <begin position="839"/>
        <end position="850"/>
    </location>
</feature>